<dbReference type="PROSITE" id="PS50005">
    <property type="entry name" value="TPR"/>
    <property type="match status" value="1"/>
</dbReference>
<dbReference type="SMART" id="SM00028">
    <property type="entry name" value="TPR"/>
    <property type="match status" value="2"/>
</dbReference>
<dbReference type="Pfam" id="PF13181">
    <property type="entry name" value="TPR_8"/>
    <property type="match status" value="1"/>
</dbReference>
<dbReference type="EMBL" id="AP009049">
    <property type="protein sequence ID" value="BAH06769.1"/>
    <property type="molecule type" value="Genomic_DNA"/>
</dbReference>
<feature type="signal peptide" evidence="2">
    <location>
        <begin position="1"/>
        <end position="24"/>
    </location>
</feature>
<evidence type="ECO:0000313" key="3">
    <source>
        <dbReference type="EMBL" id="BAH06769.1"/>
    </source>
</evidence>
<evidence type="ECO:0000313" key="4">
    <source>
        <dbReference type="Proteomes" id="UP000007969"/>
    </source>
</evidence>
<keyword evidence="2" id="KW-0732">Signal</keyword>
<dbReference type="HOGENOM" id="CLU_095231_0_0_9"/>
<organism evidence="3 4">
    <name type="scientific">Clostridium kluyveri (strain NBRC 12016)</name>
    <dbReference type="NCBI Taxonomy" id="583346"/>
    <lineage>
        <taxon>Bacteria</taxon>
        <taxon>Bacillati</taxon>
        <taxon>Bacillota</taxon>
        <taxon>Clostridia</taxon>
        <taxon>Eubacteriales</taxon>
        <taxon>Clostridiaceae</taxon>
        <taxon>Clostridium</taxon>
    </lineage>
</organism>
<dbReference type="SUPFAM" id="SSF48452">
    <property type="entry name" value="TPR-like"/>
    <property type="match status" value="1"/>
</dbReference>
<dbReference type="SMART" id="SM00671">
    <property type="entry name" value="SEL1"/>
    <property type="match status" value="2"/>
</dbReference>
<dbReference type="Pfam" id="PF00515">
    <property type="entry name" value="TPR_1"/>
    <property type="match status" value="1"/>
</dbReference>
<protein>
    <submittedName>
        <fullName evidence="3">Uncharacterized protein</fullName>
    </submittedName>
</protein>
<keyword evidence="1" id="KW-0802">TPR repeat</keyword>
<sequence>MLKKLLSKLAIMSIVILSVGFVGCTPKGDPVQVLNSYYDNIKNGDAEAAYDTLAEASKKNFQKEDFIKWVETQKETYTFKGAKIDKGNEYKNKKLDNITYENAVEFNVVDSSHDNYNNKDASVNYKRYIVNDNGGWKVYREKENGKDVLTDSMNDLAWMYIEGKGKDKDLNQGATILNEAIKISPSYNESYYALAYVYSHLERYDESISAANKYIENTKSNEEKSNAYNILGLDYEGNKDYENAKKYFNQAIQLDSNNQYAKTNLQQLGQLEQLSSVFD</sequence>
<evidence type="ECO:0000256" key="2">
    <source>
        <dbReference type="SAM" id="SignalP"/>
    </source>
</evidence>
<dbReference type="PROSITE" id="PS51257">
    <property type="entry name" value="PROKAR_LIPOPROTEIN"/>
    <property type="match status" value="1"/>
</dbReference>
<dbReference type="InterPro" id="IPR011990">
    <property type="entry name" value="TPR-like_helical_dom_sf"/>
</dbReference>
<proteinExistence type="predicted"/>
<accession>B9E2P4</accession>
<name>B9E2P4_CLOK1</name>
<dbReference type="Gene3D" id="1.25.40.10">
    <property type="entry name" value="Tetratricopeptide repeat domain"/>
    <property type="match status" value="2"/>
</dbReference>
<feature type="chain" id="PRO_5038418843" evidence="2">
    <location>
        <begin position="25"/>
        <end position="279"/>
    </location>
</feature>
<dbReference type="KEGG" id="ckr:CKR_1718"/>
<feature type="repeat" description="TPR" evidence="1">
    <location>
        <begin position="225"/>
        <end position="258"/>
    </location>
</feature>
<dbReference type="InterPro" id="IPR006597">
    <property type="entry name" value="Sel1-like"/>
</dbReference>
<gene>
    <name evidence="3" type="ordered locus">CKR_1718</name>
</gene>
<dbReference type="RefSeq" id="WP_012620535.1">
    <property type="nucleotide sequence ID" value="NC_011837.1"/>
</dbReference>
<evidence type="ECO:0000256" key="1">
    <source>
        <dbReference type="PROSITE-ProRule" id="PRU00339"/>
    </source>
</evidence>
<reference evidence="4" key="1">
    <citation type="submission" date="2005-09" db="EMBL/GenBank/DDBJ databases">
        <title>Complete genome sequence of Clostridium kluyveri and comparative genomics of Clostridia species.</title>
        <authorList>
            <person name="Inui M."/>
            <person name="Nonaka H."/>
            <person name="Shinoda Y."/>
            <person name="Ikenaga Y."/>
            <person name="Abe M."/>
            <person name="Naito K."/>
            <person name="Vertes A.A."/>
            <person name="Yukawa H."/>
        </authorList>
    </citation>
    <scope>NUCLEOTIDE SEQUENCE [LARGE SCALE GENOMIC DNA]</scope>
    <source>
        <strain evidence="4">NBRC 12016</strain>
    </source>
</reference>
<dbReference type="Proteomes" id="UP000007969">
    <property type="component" value="Chromosome"/>
</dbReference>
<dbReference type="InterPro" id="IPR019734">
    <property type="entry name" value="TPR_rpt"/>
</dbReference>
<dbReference type="AlphaFoldDB" id="B9E2P4"/>